<organism evidence="1 2">
    <name type="scientific">Palleniella muris</name>
    <dbReference type="NCBI Taxonomy" id="3038145"/>
    <lineage>
        <taxon>Bacteria</taxon>
        <taxon>Pseudomonadati</taxon>
        <taxon>Bacteroidota</taxon>
        <taxon>Bacteroidia</taxon>
        <taxon>Bacteroidales</taxon>
        <taxon>Prevotellaceae</taxon>
        <taxon>Palleniella</taxon>
    </lineage>
</organism>
<sequence>MKRIIPFICLACLMPQSISGQEISGSWKGKLSLGMTKLNIVFNIQKEGEKPVCTMDSPDQGAKDIKAEVEYLSADSLAVSVPSLGVLYRGHLGNGTIKGVFTQGTYKFSLSLKQGTVKLNRPQTPVPPYPYATKDVEFMNNADGAVFSGTLTYPVGYDRTKQKNSIPVVLMVTGSGLQDRNEEAFGHKPFLVIADFLARNGIASLRYDDRGFGKSTGDSKNATTETFKNDAKAGLDYLRSMKEFGKIGVLGHSEGGTIAFILGAEKTADFIVCLAGTALRGDKIIIEQNRAAFAGAGLSEAEVAAYCAALEMIYGRKRDGKKQESPENILEKFLSDNGFSLPEGAKKNLLTIMKMDNAWMTHFVSYNPAEDIRRISCPVLALNGDLDMQVLSKDNLPEIKRLLPKGKHNVVKEYHGLNHLFQHATTGAVSEYGKIEETISEEVLNDIANWINSLKK</sequence>
<comment type="caution">
    <text evidence="1">The sequence shown here is derived from an EMBL/GenBank/DDBJ whole genome shotgun (WGS) entry which is preliminary data.</text>
</comment>
<evidence type="ECO:0000313" key="1">
    <source>
        <dbReference type="EMBL" id="TGX83876.1"/>
    </source>
</evidence>
<keyword evidence="1" id="KW-0378">Hydrolase</keyword>
<keyword evidence="2" id="KW-1185">Reference proteome</keyword>
<evidence type="ECO:0000313" key="2">
    <source>
        <dbReference type="Proteomes" id="UP000308886"/>
    </source>
</evidence>
<protein>
    <submittedName>
        <fullName evidence="1">Alpha/beta hydrolase</fullName>
    </submittedName>
</protein>
<dbReference type="EMBL" id="SRZC01000002">
    <property type="protein sequence ID" value="TGX83876.1"/>
    <property type="molecule type" value="Genomic_DNA"/>
</dbReference>
<accession>A0AC61QTD8</accession>
<dbReference type="Proteomes" id="UP000308886">
    <property type="component" value="Unassembled WGS sequence"/>
</dbReference>
<proteinExistence type="predicted"/>
<gene>
    <name evidence="1" type="ORF">E5358_01485</name>
</gene>
<reference evidence="1" key="1">
    <citation type="submission" date="2019-04" db="EMBL/GenBank/DDBJ databases">
        <title>Microbes associate with the intestines of laboratory mice.</title>
        <authorList>
            <person name="Navarre W."/>
            <person name="Wong E."/>
            <person name="Huang K."/>
            <person name="Tropini C."/>
            <person name="Ng K."/>
            <person name="Yu B."/>
        </authorList>
    </citation>
    <scope>NUCLEOTIDE SEQUENCE</scope>
    <source>
        <strain evidence="1">NM73_A23</strain>
    </source>
</reference>
<name>A0AC61QTD8_9BACT</name>